<feature type="domain" description="Terminase large subunit GpA endonuclease" evidence="3">
    <location>
        <begin position="311"/>
        <end position="612"/>
    </location>
</feature>
<feature type="region of interest" description="Disordered" evidence="1">
    <location>
        <begin position="643"/>
        <end position="667"/>
    </location>
</feature>
<protein>
    <submittedName>
        <fullName evidence="4">Terminase gpA endonuclease subunit</fullName>
    </submittedName>
</protein>
<evidence type="ECO:0000256" key="1">
    <source>
        <dbReference type="SAM" id="MobiDB-lite"/>
    </source>
</evidence>
<reference evidence="4 5" key="1">
    <citation type="submission" date="2023-10" db="EMBL/GenBank/DDBJ databases">
        <title>Novel methanotroph of the genus Methylocapsa from a subarctic wetland.</title>
        <authorList>
            <person name="Belova S.E."/>
            <person name="Oshkin I.Y."/>
            <person name="Miroshnikov K."/>
            <person name="Dedysh S.N."/>
        </authorList>
    </citation>
    <scope>NUCLEOTIDE SEQUENCE [LARGE SCALE GENOMIC DNA]</scope>
    <source>
        <strain evidence="4 5">RX1</strain>
    </source>
</reference>
<dbReference type="Pfam" id="PF05876">
    <property type="entry name" value="GpA_ATPase"/>
    <property type="match status" value="1"/>
</dbReference>
<feature type="compositionally biased region" description="Polar residues" evidence="1">
    <location>
        <begin position="136"/>
        <end position="148"/>
    </location>
</feature>
<evidence type="ECO:0000313" key="5">
    <source>
        <dbReference type="Proteomes" id="UP001626536"/>
    </source>
</evidence>
<dbReference type="Pfam" id="PF20454">
    <property type="entry name" value="GpA_nuclease"/>
    <property type="match status" value="1"/>
</dbReference>
<feature type="domain" description="Phage terminase large subunit GpA ATPase" evidence="2">
    <location>
        <begin position="48"/>
        <end position="299"/>
    </location>
</feature>
<dbReference type="InterPro" id="IPR046454">
    <property type="entry name" value="GpA_endonuclease"/>
</dbReference>
<accession>A0ABZ0HV84</accession>
<name>A0ABZ0HV84_9HYPH</name>
<dbReference type="GO" id="GO:0004519">
    <property type="term" value="F:endonuclease activity"/>
    <property type="evidence" value="ECO:0007669"/>
    <property type="project" value="UniProtKB-KW"/>
</dbReference>
<sequence length="680" mass="75797">MTLQFKHSARAIVAAALAEGFAPPEPIPPSRWASENLVVPDGPRAGEPWDLELTPYIKEPLDMLGPDSGVNEIAAQKSAQTGFTTLLIAAIGHSIDRDPCRMMVVQPTDAALSDFNRDKLQPAIESTKTLRKKVAPQTSRSAEGSTTYSKKYPGGALTLAIATSAADLRSKTIKKLLRDEIDQYPDDLDGQGDPIEISDGRLMSFLAQGDWKKADISTPTIKGGSKIEARHAAGDQRRWHVPCPHCRNADGSASEFVFEFGPNFRFERTYPHKAHYVAPCCGVIIEPHEKNALMRKGRWVPTATRPGAFPSYHFDTLSSPFVPWDEVAKAHISAGDDPSKLKTFWNLWLGLPYEIKGDAPDHVRLLERREEGHKRGHVPPRGLMLIGAADVQMRGIWVEIIAFAPDRQSWVVDAFYIDGGTEDPDGGAFERLATQTIEREFPDAFGRPRRLDAFAIDSGYRTHVVYSWVRRNQRLHDITGRDVVLAVDGRDGWGKPPIGTPSLVDIDLAGRKVKKGCQLWPVGTWPLKGAFYADLRKEGLRSGATSDPSGYCHFGTWLDETYFRQITAEYLAEETLRGKPRKVWKLKASERDNHLLDCRIYNLAIAEYLGLSSLTDDEWAYIAKVRALPDEAWRKTLFTAPEAPAVERPLPQPTPEPQSAPAQQNKPDFFERLAALNRLR</sequence>
<keyword evidence="4" id="KW-0255">Endonuclease</keyword>
<proteinExistence type="inferred from homology"/>
<keyword evidence="5" id="KW-1185">Reference proteome</keyword>
<dbReference type="InterPro" id="IPR046453">
    <property type="entry name" value="GpA_ATPase"/>
</dbReference>
<evidence type="ECO:0000259" key="3">
    <source>
        <dbReference type="Pfam" id="PF20454"/>
    </source>
</evidence>
<keyword evidence="4" id="KW-0540">Nuclease</keyword>
<dbReference type="InterPro" id="IPR027417">
    <property type="entry name" value="P-loop_NTPase"/>
</dbReference>
<dbReference type="InterPro" id="IPR008866">
    <property type="entry name" value="Phage_lambda_GpA-like"/>
</dbReference>
<dbReference type="Proteomes" id="UP001626536">
    <property type="component" value="Chromosome"/>
</dbReference>
<dbReference type="HAMAP" id="MF_04144">
    <property type="entry name" value="TERL_LAMBDA"/>
    <property type="match status" value="1"/>
</dbReference>
<dbReference type="EMBL" id="CP136862">
    <property type="protein sequence ID" value="WOJ90458.1"/>
    <property type="molecule type" value="Genomic_DNA"/>
</dbReference>
<gene>
    <name evidence="4" type="ORF">RZS28_03950</name>
</gene>
<organism evidence="4 5">
    <name type="scientific">Methylocapsa polymorpha</name>
    <dbReference type="NCBI Taxonomy" id="3080828"/>
    <lineage>
        <taxon>Bacteria</taxon>
        <taxon>Pseudomonadati</taxon>
        <taxon>Pseudomonadota</taxon>
        <taxon>Alphaproteobacteria</taxon>
        <taxon>Hyphomicrobiales</taxon>
        <taxon>Beijerinckiaceae</taxon>
        <taxon>Methylocapsa</taxon>
    </lineage>
</organism>
<evidence type="ECO:0000313" key="4">
    <source>
        <dbReference type="EMBL" id="WOJ90458.1"/>
    </source>
</evidence>
<dbReference type="RefSeq" id="WP_407339925.1">
    <property type="nucleotide sequence ID" value="NZ_CP136862.1"/>
</dbReference>
<keyword evidence="4" id="KW-0378">Hydrolase</keyword>
<dbReference type="Gene3D" id="3.40.50.300">
    <property type="entry name" value="P-loop containing nucleotide triphosphate hydrolases"/>
    <property type="match status" value="1"/>
</dbReference>
<feature type="region of interest" description="Disordered" evidence="1">
    <location>
        <begin position="128"/>
        <end position="148"/>
    </location>
</feature>
<evidence type="ECO:0000259" key="2">
    <source>
        <dbReference type="Pfam" id="PF05876"/>
    </source>
</evidence>